<evidence type="ECO:0000256" key="5">
    <source>
        <dbReference type="ARBA" id="ARBA00023004"/>
    </source>
</evidence>
<keyword evidence="2" id="KW-0479">Metal-binding</keyword>
<evidence type="ECO:0008006" key="11">
    <source>
        <dbReference type="Google" id="ProtNLM"/>
    </source>
</evidence>
<dbReference type="InterPro" id="IPR002562">
    <property type="entry name" value="3'-5'_exonuclease_dom"/>
</dbReference>
<dbReference type="SUPFAM" id="SSF52141">
    <property type="entry name" value="Uracil-DNA glycosylase-like"/>
    <property type="match status" value="1"/>
</dbReference>
<dbReference type="GO" id="GO:0006281">
    <property type="term" value="P:DNA repair"/>
    <property type="evidence" value="ECO:0007669"/>
    <property type="project" value="UniProtKB-KW"/>
</dbReference>
<dbReference type="InterPro" id="IPR005122">
    <property type="entry name" value="Uracil-DNA_glycosylase-like"/>
</dbReference>
<sequence>MKTCKTSLGGVPACNLGSLTKWIQVVGSQASLTGLKQDLEVPEHHPIMVIAKSPDMKDKLTIGAGRNIDKLKDLLALATISTDDVYVTGLVKCAPPRRNPSVQEIKACMPHLADELRTVDPEVVVLMGSDALRAFNLTGQGGVNHLHGQVFKKAFPHDDELTKEYNIVVTMDPNALYMNPDPRLEGMMVKDLRLAKSVVEGKLINPESKPTKYKLIECLDDLWWMLDSIKAKGVFAFDTESRSLPWSKEPMMCMSFCWGYGENEITAALLPLYNHDPDGEDWKLKSTWSNAARKVIVEDLKEIFHDYNIPKIAHNIKYDMCVILKHLGINTNGFLFDTMLMHH</sequence>
<organism evidence="10">
    <name type="scientific">marine sediment metagenome</name>
    <dbReference type="NCBI Taxonomy" id="412755"/>
    <lineage>
        <taxon>unclassified sequences</taxon>
        <taxon>metagenomes</taxon>
        <taxon>ecological metagenomes</taxon>
    </lineage>
</organism>
<protein>
    <recommendedName>
        <fullName evidence="11">3'-5' exonuclease domain-containing protein</fullName>
    </recommendedName>
</protein>
<evidence type="ECO:0000259" key="9">
    <source>
        <dbReference type="Pfam" id="PF03167"/>
    </source>
</evidence>
<comment type="caution">
    <text evidence="10">The sequence shown here is derived from an EMBL/GenBank/DDBJ whole genome shotgun (WGS) entry which is preliminary data.</text>
</comment>
<evidence type="ECO:0000259" key="8">
    <source>
        <dbReference type="Pfam" id="PF01612"/>
    </source>
</evidence>
<evidence type="ECO:0000256" key="1">
    <source>
        <dbReference type="ARBA" id="ARBA00022485"/>
    </source>
</evidence>
<feature type="domain" description="Uracil-DNA glycosylase-like" evidence="9">
    <location>
        <begin position="65"/>
        <end position="181"/>
    </location>
</feature>
<accession>A0A0F9CSV6</accession>
<dbReference type="GO" id="GO:0097506">
    <property type="term" value="F:deaminated base DNA N-glycosylase activity"/>
    <property type="evidence" value="ECO:0007669"/>
    <property type="project" value="UniProtKB-ARBA"/>
</dbReference>
<keyword evidence="4" id="KW-0378">Hydrolase</keyword>
<evidence type="ECO:0000256" key="6">
    <source>
        <dbReference type="ARBA" id="ARBA00023014"/>
    </source>
</evidence>
<evidence type="ECO:0000256" key="3">
    <source>
        <dbReference type="ARBA" id="ARBA00022763"/>
    </source>
</evidence>
<evidence type="ECO:0000256" key="4">
    <source>
        <dbReference type="ARBA" id="ARBA00022801"/>
    </source>
</evidence>
<dbReference type="InterPro" id="IPR036397">
    <property type="entry name" value="RNaseH_sf"/>
</dbReference>
<evidence type="ECO:0000256" key="7">
    <source>
        <dbReference type="ARBA" id="ARBA00023204"/>
    </source>
</evidence>
<keyword evidence="5" id="KW-0408">Iron</keyword>
<dbReference type="Pfam" id="PF01612">
    <property type="entry name" value="DNA_pol_A_exo1"/>
    <property type="match status" value="1"/>
</dbReference>
<dbReference type="InterPro" id="IPR012337">
    <property type="entry name" value="RNaseH-like_sf"/>
</dbReference>
<reference evidence="10" key="1">
    <citation type="journal article" date="2015" name="Nature">
        <title>Complex archaea that bridge the gap between prokaryotes and eukaryotes.</title>
        <authorList>
            <person name="Spang A."/>
            <person name="Saw J.H."/>
            <person name="Jorgensen S.L."/>
            <person name="Zaremba-Niedzwiedzka K."/>
            <person name="Martijn J."/>
            <person name="Lind A.E."/>
            <person name="van Eijk R."/>
            <person name="Schleper C."/>
            <person name="Guy L."/>
            <person name="Ettema T.J."/>
        </authorList>
    </citation>
    <scope>NUCLEOTIDE SEQUENCE</scope>
</reference>
<dbReference type="InterPro" id="IPR051536">
    <property type="entry name" value="UDG_Type-4/5"/>
</dbReference>
<feature type="non-terminal residue" evidence="10">
    <location>
        <position position="343"/>
    </location>
</feature>
<dbReference type="Pfam" id="PF03167">
    <property type="entry name" value="UDG"/>
    <property type="match status" value="1"/>
</dbReference>
<dbReference type="PANTHER" id="PTHR33693">
    <property type="entry name" value="TYPE-5 URACIL-DNA GLYCOSYLASE"/>
    <property type="match status" value="1"/>
</dbReference>
<dbReference type="SUPFAM" id="SSF53098">
    <property type="entry name" value="Ribonuclease H-like"/>
    <property type="match status" value="1"/>
</dbReference>
<dbReference type="Gene3D" id="3.30.420.10">
    <property type="entry name" value="Ribonuclease H-like superfamily/Ribonuclease H"/>
    <property type="match status" value="1"/>
</dbReference>
<dbReference type="AlphaFoldDB" id="A0A0F9CSV6"/>
<proteinExistence type="predicted"/>
<keyword evidence="7" id="KW-0234">DNA repair</keyword>
<dbReference type="PANTHER" id="PTHR33693:SF1">
    <property type="entry name" value="TYPE-4 URACIL-DNA GLYCOSYLASE"/>
    <property type="match status" value="1"/>
</dbReference>
<dbReference type="GO" id="GO:0046872">
    <property type="term" value="F:metal ion binding"/>
    <property type="evidence" value="ECO:0007669"/>
    <property type="project" value="UniProtKB-KW"/>
</dbReference>
<feature type="domain" description="3'-5' exonuclease" evidence="8">
    <location>
        <begin position="215"/>
        <end position="342"/>
    </location>
</feature>
<keyword evidence="6" id="KW-0411">Iron-sulfur</keyword>
<dbReference type="GO" id="GO:0008408">
    <property type="term" value="F:3'-5' exonuclease activity"/>
    <property type="evidence" value="ECO:0007669"/>
    <property type="project" value="InterPro"/>
</dbReference>
<gene>
    <name evidence="10" type="ORF">LCGC14_2287150</name>
</gene>
<dbReference type="EMBL" id="LAZR01031955">
    <property type="protein sequence ID" value="KKL52274.1"/>
    <property type="molecule type" value="Genomic_DNA"/>
</dbReference>
<dbReference type="InterPro" id="IPR036895">
    <property type="entry name" value="Uracil-DNA_glycosylase-like_sf"/>
</dbReference>
<dbReference type="Gene3D" id="3.40.470.10">
    <property type="entry name" value="Uracil-DNA glycosylase-like domain"/>
    <property type="match status" value="1"/>
</dbReference>
<dbReference type="GO" id="GO:0003676">
    <property type="term" value="F:nucleic acid binding"/>
    <property type="evidence" value="ECO:0007669"/>
    <property type="project" value="InterPro"/>
</dbReference>
<keyword evidence="1" id="KW-0004">4Fe-4S</keyword>
<name>A0A0F9CSV6_9ZZZZ</name>
<dbReference type="GO" id="GO:0051539">
    <property type="term" value="F:4 iron, 4 sulfur cluster binding"/>
    <property type="evidence" value="ECO:0007669"/>
    <property type="project" value="UniProtKB-KW"/>
</dbReference>
<keyword evidence="3" id="KW-0227">DNA damage</keyword>
<evidence type="ECO:0000256" key="2">
    <source>
        <dbReference type="ARBA" id="ARBA00022723"/>
    </source>
</evidence>
<evidence type="ECO:0000313" key="10">
    <source>
        <dbReference type="EMBL" id="KKL52274.1"/>
    </source>
</evidence>